<dbReference type="GO" id="GO:0000981">
    <property type="term" value="F:DNA-binding transcription factor activity, RNA polymerase II-specific"/>
    <property type="evidence" value="ECO:0007669"/>
    <property type="project" value="InterPro"/>
</dbReference>
<organism evidence="9 10">
    <name type="scientific">Tolypocladium capitatum</name>
    <dbReference type="NCBI Taxonomy" id="45235"/>
    <lineage>
        <taxon>Eukaryota</taxon>
        <taxon>Fungi</taxon>
        <taxon>Dikarya</taxon>
        <taxon>Ascomycota</taxon>
        <taxon>Pezizomycotina</taxon>
        <taxon>Sordariomycetes</taxon>
        <taxon>Hypocreomycetidae</taxon>
        <taxon>Hypocreales</taxon>
        <taxon>Ophiocordycipitaceae</taxon>
        <taxon>Tolypocladium</taxon>
    </lineage>
</organism>
<dbReference type="PANTHER" id="PTHR47660:SF2">
    <property type="entry name" value="TRANSCRIPTION FACTOR WITH C2H2 AND ZN(2)-CYS(6) DNA BINDING DOMAIN (EUROFUNG)"/>
    <property type="match status" value="1"/>
</dbReference>
<dbReference type="InterPro" id="IPR013087">
    <property type="entry name" value="Znf_C2H2_type"/>
</dbReference>
<feature type="domain" description="C2H2-type" evidence="8">
    <location>
        <begin position="5"/>
        <end position="32"/>
    </location>
</feature>
<feature type="domain" description="Zn(2)-C6 fungal-type" evidence="7">
    <location>
        <begin position="77"/>
        <end position="106"/>
    </location>
</feature>
<evidence type="ECO:0000313" key="9">
    <source>
        <dbReference type="EMBL" id="PNY25650.1"/>
    </source>
</evidence>
<keyword evidence="10" id="KW-1185">Reference proteome</keyword>
<dbReference type="PANTHER" id="PTHR47660">
    <property type="entry name" value="TRANSCRIPTION FACTOR WITH C2H2 AND ZN(2)-CYS(6) DNA BINDING DOMAIN (EUROFUNG)-RELATED-RELATED"/>
    <property type="match status" value="1"/>
</dbReference>
<dbReference type="SMART" id="SM00355">
    <property type="entry name" value="ZnF_C2H2"/>
    <property type="match status" value="2"/>
</dbReference>
<dbReference type="STRING" id="45235.A0A2K3QDN6"/>
<comment type="caution">
    <text evidence="9">The sequence shown here is derived from an EMBL/GenBank/DDBJ whole genome shotgun (WGS) entry which is preliminary data.</text>
</comment>
<reference evidence="9 10" key="1">
    <citation type="submission" date="2017-08" db="EMBL/GenBank/DDBJ databases">
        <title>Harnessing the power of phylogenomics to disentangle the directionality and signatures of interkingdom host jumping in the parasitic fungal genus Tolypocladium.</title>
        <authorList>
            <person name="Quandt C.A."/>
            <person name="Patterson W."/>
            <person name="Spatafora J.W."/>
        </authorList>
    </citation>
    <scope>NUCLEOTIDE SEQUENCE [LARGE SCALE GENOMIC DNA]</scope>
    <source>
        <strain evidence="9 10">CBS 113982</strain>
    </source>
</reference>
<keyword evidence="2" id="KW-0862">Zinc</keyword>
<dbReference type="InterPro" id="IPR001138">
    <property type="entry name" value="Zn2Cys6_DnaBD"/>
</dbReference>
<dbReference type="SMART" id="SM00066">
    <property type="entry name" value="GAL4"/>
    <property type="match status" value="1"/>
</dbReference>
<evidence type="ECO:0008006" key="11">
    <source>
        <dbReference type="Google" id="ProtNLM"/>
    </source>
</evidence>
<dbReference type="Proteomes" id="UP000236621">
    <property type="component" value="Unassembled WGS sequence"/>
</dbReference>
<keyword evidence="4" id="KW-0804">Transcription</keyword>
<keyword evidence="3" id="KW-0805">Transcription regulation</keyword>
<dbReference type="InterPro" id="IPR036864">
    <property type="entry name" value="Zn2-C6_fun-type_DNA-bd_sf"/>
</dbReference>
<dbReference type="PROSITE" id="PS50048">
    <property type="entry name" value="ZN2_CY6_FUNGAL_2"/>
    <property type="match status" value="1"/>
</dbReference>
<evidence type="ECO:0000256" key="6">
    <source>
        <dbReference type="PROSITE-ProRule" id="PRU00042"/>
    </source>
</evidence>
<evidence type="ECO:0000256" key="4">
    <source>
        <dbReference type="ARBA" id="ARBA00023163"/>
    </source>
</evidence>
<evidence type="ECO:0000313" key="10">
    <source>
        <dbReference type="Proteomes" id="UP000236621"/>
    </source>
</evidence>
<protein>
    <recommendedName>
        <fullName evidence="11">Zinc finger protein</fullName>
    </recommendedName>
</protein>
<sequence length="721" mass="80228">MSNVSQCRICDRGFGRAEHRDRHLASHNALRPYRCNFCDHQFQRTDSLRRHVDRYCSNLHGANASEQNPSRFRVRSACDLCHSKKLKCDGNRPCRKCVMKQQDCTYQRQERFRLPPAPESPISPMDCRDPAHIETALMDNLPAPAVEEAPFAVPDSQSNMDPASSTLHQATLQGWVGGMHMSPDIHPMGTPRMELSCPDTTMDSIYDSSSSLDFPDPLTWMSNTFLPGLGDEYFAFDDPMLVPPQDPSHHEDHLSHLVDVLDLKDPSSQVDEQTVRWLQMPFVPRKYDLDMLNALLKVFARHVSGTFSSFQDFEITAHTLPEQILSMAAVGSLFVNLKGGSRISRMLFTDCNRMLNNSVFSFGKRSRQASMSLVQAFLASELFGICGGHPRSRELSEAYHHTIIQVVPSLGPCFQSKATHQDAQTLYMHGLLSEDNVTGDDKVQQERLLADIFLLESYRTSLFQLKPILTPAYLAHTKLGVGDSSDNPSTQLFNYVEQQASHLMTPDPSKPTTALSIGNLVLISIGSWLASGQWAESSYEANNRDWEPSVIHNAIGPMLRGNHPHIQVSTLLLSHMIIVALHAPLTGISDAAYSTAMQRKPTTAVIETIRSWRRSFDLSMALQHALQIIDVTTKTILSVDRTISGDKANYIEAPHDALCIFNAALVVWASKGARVTQTSGPDSASISHLGQAVFALLRMRLVVARSLSKVLQTISKVEGLN</sequence>
<dbReference type="CDD" id="cd00067">
    <property type="entry name" value="GAL4"/>
    <property type="match status" value="1"/>
</dbReference>
<feature type="domain" description="C2H2-type" evidence="8">
    <location>
        <begin position="33"/>
        <end position="65"/>
    </location>
</feature>
<evidence type="ECO:0000256" key="2">
    <source>
        <dbReference type="ARBA" id="ARBA00022833"/>
    </source>
</evidence>
<dbReference type="PROSITE" id="PS00463">
    <property type="entry name" value="ZN2_CY6_FUNGAL_1"/>
    <property type="match status" value="1"/>
</dbReference>
<dbReference type="OrthoDB" id="40579at2759"/>
<evidence type="ECO:0000256" key="5">
    <source>
        <dbReference type="ARBA" id="ARBA00023242"/>
    </source>
</evidence>
<keyword evidence="1" id="KW-0479">Metal-binding</keyword>
<dbReference type="SUPFAM" id="SSF57701">
    <property type="entry name" value="Zn2/Cys6 DNA-binding domain"/>
    <property type="match status" value="1"/>
</dbReference>
<dbReference type="Gene3D" id="3.30.160.60">
    <property type="entry name" value="Classic Zinc Finger"/>
    <property type="match status" value="1"/>
</dbReference>
<dbReference type="PROSITE" id="PS50157">
    <property type="entry name" value="ZINC_FINGER_C2H2_2"/>
    <property type="match status" value="2"/>
</dbReference>
<keyword evidence="5" id="KW-0539">Nucleus</keyword>
<accession>A0A2K3QDN6</accession>
<dbReference type="SUPFAM" id="SSF57667">
    <property type="entry name" value="beta-beta-alpha zinc fingers"/>
    <property type="match status" value="1"/>
</dbReference>
<dbReference type="InterPro" id="IPR036236">
    <property type="entry name" value="Znf_C2H2_sf"/>
</dbReference>
<dbReference type="AlphaFoldDB" id="A0A2K3QDN6"/>
<dbReference type="Gene3D" id="4.10.240.10">
    <property type="entry name" value="Zn(2)-C6 fungal-type DNA-binding domain"/>
    <property type="match status" value="1"/>
</dbReference>
<dbReference type="EMBL" id="NRSZ01000697">
    <property type="protein sequence ID" value="PNY25650.1"/>
    <property type="molecule type" value="Genomic_DNA"/>
</dbReference>
<evidence type="ECO:0000259" key="7">
    <source>
        <dbReference type="PROSITE" id="PS50048"/>
    </source>
</evidence>
<dbReference type="GO" id="GO:0008270">
    <property type="term" value="F:zinc ion binding"/>
    <property type="evidence" value="ECO:0007669"/>
    <property type="project" value="UniProtKB-KW"/>
</dbReference>
<gene>
    <name evidence="9" type="ORF">TCAP_04415</name>
</gene>
<keyword evidence="6" id="KW-0863">Zinc-finger</keyword>
<dbReference type="PROSITE" id="PS00028">
    <property type="entry name" value="ZINC_FINGER_C2H2_1"/>
    <property type="match status" value="1"/>
</dbReference>
<evidence type="ECO:0000256" key="3">
    <source>
        <dbReference type="ARBA" id="ARBA00023015"/>
    </source>
</evidence>
<proteinExistence type="predicted"/>
<evidence type="ECO:0000256" key="1">
    <source>
        <dbReference type="ARBA" id="ARBA00022723"/>
    </source>
</evidence>
<dbReference type="Pfam" id="PF00172">
    <property type="entry name" value="Zn_clus"/>
    <property type="match status" value="1"/>
</dbReference>
<evidence type="ECO:0000259" key="8">
    <source>
        <dbReference type="PROSITE" id="PS50157"/>
    </source>
</evidence>
<name>A0A2K3QDN6_9HYPO</name>